<gene>
    <name evidence="1" type="ORF">VXJ25_08060</name>
</gene>
<sequence>MIYANDADYHDGDHPMLHVPRKDKMAILNAMKSCEPIAMAAGYITDYSTGSIVTTVVGALYEKNGVRWSREEAWNLEHNDMEVSDEFADALLGRSRR</sequence>
<evidence type="ECO:0000313" key="1">
    <source>
        <dbReference type="EMBL" id="MEE6147931.1"/>
    </source>
</evidence>
<evidence type="ECO:0000313" key="2">
    <source>
        <dbReference type="Proteomes" id="UP001332931"/>
    </source>
</evidence>
<name>A0ABU7RBG6_9ACTN</name>
<keyword evidence="2" id="KW-1185">Reference proteome</keyword>
<dbReference type="RefSeq" id="WP_330958697.1">
    <property type="nucleotide sequence ID" value="NZ_JAZGJQ010000010.1"/>
</dbReference>
<dbReference type="Proteomes" id="UP001332931">
    <property type="component" value="Unassembled WGS sequence"/>
</dbReference>
<organism evidence="1 2">
    <name type="scientific">Olsenella absiana</name>
    <dbReference type="NCBI Taxonomy" id="3115222"/>
    <lineage>
        <taxon>Bacteria</taxon>
        <taxon>Bacillati</taxon>
        <taxon>Actinomycetota</taxon>
        <taxon>Coriobacteriia</taxon>
        <taxon>Coriobacteriales</taxon>
        <taxon>Atopobiaceae</taxon>
        <taxon>Olsenella</taxon>
    </lineage>
</organism>
<dbReference type="EMBL" id="JAZGJQ010000010">
    <property type="protein sequence ID" value="MEE6147931.1"/>
    <property type="molecule type" value="Genomic_DNA"/>
</dbReference>
<reference evidence="1 2" key="1">
    <citation type="submission" date="2024-01" db="EMBL/GenBank/DDBJ databases">
        <title>Description of Olsenella sp. nov., isolated from pig feces.</title>
        <authorList>
            <person name="Chang Y.-H."/>
        </authorList>
    </citation>
    <scope>NUCLEOTIDE SEQUENCE [LARGE SCALE GENOMIC DNA]</scope>
    <source>
        <strain evidence="1 2">YH-ols2223</strain>
    </source>
</reference>
<accession>A0ABU7RBG6</accession>
<protein>
    <submittedName>
        <fullName evidence="1">Uncharacterized protein</fullName>
    </submittedName>
</protein>
<proteinExistence type="predicted"/>
<comment type="caution">
    <text evidence="1">The sequence shown here is derived from an EMBL/GenBank/DDBJ whole genome shotgun (WGS) entry which is preliminary data.</text>
</comment>